<proteinExistence type="predicted"/>
<accession>A0A840L6D9</accession>
<organism evidence="1 2">
    <name type="scientific">Roseateles oligotrophus</name>
    <dbReference type="NCBI Taxonomy" id="1769250"/>
    <lineage>
        <taxon>Bacteria</taxon>
        <taxon>Pseudomonadati</taxon>
        <taxon>Pseudomonadota</taxon>
        <taxon>Betaproteobacteria</taxon>
        <taxon>Burkholderiales</taxon>
        <taxon>Sphaerotilaceae</taxon>
        <taxon>Roseateles</taxon>
    </lineage>
</organism>
<reference evidence="1 2" key="1">
    <citation type="submission" date="2020-08" db="EMBL/GenBank/DDBJ databases">
        <title>Functional genomics of gut bacteria from endangered species of beetles.</title>
        <authorList>
            <person name="Carlos-Shanley C."/>
        </authorList>
    </citation>
    <scope>NUCLEOTIDE SEQUENCE [LARGE SCALE GENOMIC DNA]</scope>
    <source>
        <strain evidence="1 2">S00239</strain>
    </source>
</reference>
<dbReference type="Proteomes" id="UP000562027">
    <property type="component" value="Unassembled WGS sequence"/>
</dbReference>
<name>A0A840L6D9_9BURK</name>
<dbReference type="RefSeq" id="WP_184296293.1">
    <property type="nucleotide sequence ID" value="NZ_JACHLP010000001.1"/>
</dbReference>
<dbReference type="EMBL" id="JACHLP010000001">
    <property type="protein sequence ID" value="MBB4842252.1"/>
    <property type="molecule type" value="Genomic_DNA"/>
</dbReference>
<protein>
    <submittedName>
        <fullName evidence="1">Uncharacterized protein</fullName>
    </submittedName>
</protein>
<evidence type="ECO:0000313" key="2">
    <source>
        <dbReference type="Proteomes" id="UP000562027"/>
    </source>
</evidence>
<keyword evidence="2" id="KW-1185">Reference proteome</keyword>
<gene>
    <name evidence="1" type="ORF">HNP55_000747</name>
</gene>
<comment type="caution">
    <text evidence="1">The sequence shown here is derived from an EMBL/GenBank/DDBJ whole genome shotgun (WGS) entry which is preliminary data.</text>
</comment>
<sequence length="142" mass="14554">MNKREFVLSGCAGLLGGGLPMAALAECRSQALPQLTEAEGPSGWQAFVGQSFEVQGQPELSLLLLAVEGAACAQAQAGLQQFHLSFALQGPPAALAQAKASSGQTLHLRHRASAQETALFLQAATPSPDGGARLQASFSLLG</sequence>
<evidence type="ECO:0000313" key="1">
    <source>
        <dbReference type="EMBL" id="MBB4842252.1"/>
    </source>
</evidence>
<dbReference type="AlphaFoldDB" id="A0A840L6D9"/>